<evidence type="ECO:0000256" key="1">
    <source>
        <dbReference type="ARBA" id="ARBA00004123"/>
    </source>
</evidence>
<dbReference type="InterPro" id="IPR000210">
    <property type="entry name" value="BTB/POZ_dom"/>
</dbReference>
<reference evidence="7" key="1">
    <citation type="submission" date="2020-03" db="EMBL/GenBank/DDBJ databases">
        <title>Transcriptomic Profiling of the Digestive Tract of the Rat Flea, Xenopsylla cheopis, Following Blood Feeding and Infection with Yersinia pestis.</title>
        <authorList>
            <person name="Bland D.M."/>
            <person name="Martens C.A."/>
            <person name="Virtaneva K."/>
            <person name="Kanakabandi K."/>
            <person name="Long D."/>
            <person name="Rosenke R."/>
            <person name="Saturday G.A."/>
            <person name="Hoyt F.H."/>
            <person name="Bruno D.P."/>
            <person name="Ribeiro J.M.C."/>
            <person name="Hinnebusch J."/>
        </authorList>
    </citation>
    <scope>NUCLEOTIDE SEQUENCE</scope>
</reference>
<dbReference type="SUPFAM" id="SSF54695">
    <property type="entry name" value="POZ domain"/>
    <property type="match status" value="1"/>
</dbReference>
<evidence type="ECO:0000259" key="5">
    <source>
        <dbReference type="PROSITE" id="PS50097"/>
    </source>
</evidence>
<dbReference type="CDD" id="cd18315">
    <property type="entry name" value="BTB_POZ_BAB-like"/>
    <property type="match status" value="1"/>
</dbReference>
<dbReference type="PANTHER" id="PTHR23110:SF81">
    <property type="entry name" value="BTB-PROTEIN-VII, ISOFORM F-RELATED"/>
    <property type="match status" value="1"/>
</dbReference>
<dbReference type="InterPro" id="IPR007889">
    <property type="entry name" value="HTH_Psq"/>
</dbReference>
<dbReference type="Gene3D" id="1.10.10.60">
    <property type="entry name" value="Homeodomain-like"/>
    <property type="match status" value="1"/>
</dbReference>
<dbReference type="InterPro" id="IPR051095">
    <property type="entry name" value="Dros_DevTransReg"/>
</dbReference>
<feature type="compositionally biased region" description="Low complexity" evidence="4">
    <location>
        <begin position="120"/>
        <end position="129"/>
    </location>
</feature>
<dbReference type="AlphaFoldDB" id="A0A6M2DS38"/>
<evidence type="ECO:0000256" key="2">
    <source>
        <dbReference type="ARBA" id="ARBA00023242"/>
    </source>
</evidence>
<feature type="compositionally biased region" description="Polar residues" evidence="4">
    <location>
        <begin position="170"/>
        <end position="181"/>
    </location>
</feature>
<dbReference type="Pfam" id="PF05225">
    <property type="entry name" value="HTH_psq"/>
    <property type="match status" value="1"/>
</dbReference>
<dbReference type="EMBL" id="GIIL01004285">
    <property type="protein sequence ID" value="NOV48011.1"/>
    <property type="molecule type" value="Transcribed_RNA"/>
</dbReference>
<evidence type="ECO:0000259" key="6">
    <source>
        <dbReference type="PROSITE" id="PS50960"/>
    </source>
</evidence>
<dbReference type="PROSITE" id="PS50097">
    <property type="entry name" value="BTB"/>
    <property type="match status" value="1"/>
</dbReference>
<comment type="subcellular location">
    <subcellularLocation>
        <location evidence="1 3">Nucleus</location>
    </subcellularLocation>
</comment>
<feature type="region of interest" description="Disordered" evidence="4">
    <location>
        <begin position="120"/>
        <end position="189"/>
    </location>
</feature>
<evidence type="ECO:0000256" key="4">
    <source>
        <dbReference type="SAM" id="MobiDB-lite"/>
    </source>
</evidence>
<sequence length="534" mass="58377">MSVQQFCLRWNNHQPNFISVFSTLLHNESLVDVTLAAEGRHLQAHKVVLSACSSYFQTLFTVNPCQHPIVILKDVKYMDLKIMVDFMYYGEVNVSQEQLPHILKTAEMLKIKGLAEMPDSTSLTKSHSASSERADILTPGDSTWGSDTHRHSPSPAPLSPNSKRKRLRKSSTGSTSVSTERGNSEEQVLMHNIGTDVNTGLIRSIKHTTSSDSDNQHPLDGSHELHEDNRLIAQKSTESESSVSVVQTLGTPMVDMTSPPISGNCSQQTPQPGLQWTVVEHAYPRFALSQCQASMEVTSPGTSMQFANNSTYQPAQVINMNTCSVSTDNYQISNSTSPGVSSEGVLTYEQGTSTIDGNISIGNQNPTMKIKRMKNPQADENFVRALEAVRFGGIGFCKAARMFGVNNRTLWLEFKKRGYPNNRPSIKSRVKVESSSPPPPVMNNTSSQPLVPPQSQSAPPEDIYQAGGSNSADSSPGVPVMCPPPANHTMGGVMGFLDTRHVEFSPAVARPRFQESIGMNQTPINLHGVTYSNI</sequence>
<dbReference type="PANTHER" id="PTHR23110">
    <property type="entry name" value="BTB DOMAIN TRANSCRIPTION FACTOR"/>
    <property type="match status" value="1"/>
</dbReference>
<protein>
    <submittedName>
        <fullName evidence="7">Putative mucin-5ac</fullName>
    </submittedName>
</protein>
<dbReference type="SMART" id="SM00225">
    <property type="entry name" value="BTB"/>
    <property type="match status" value="1"/>
</dbReference>
<keyword evidence="2 3" id="KW-0539">Nucleus</keyword>
<dbReference type="GO" id="GO:0005634">
    <property type="term" value="C:nucleus"/>
    <property type="evidence" value="ECO:0007669"/>
    <property type="project" value="UniProtKB-SubCell"/>
</dbReference>
<evidence type="ECO:0000313" key="7">
    <source>
        <dbReference type="EMBL" id="NOV48011.1"/>
    </source>
</evidence>
<accession>A0A6M2DS38</accession>
<evidence type="ECO:0000256" key="3">
    <source>
        <dbReference type="PROSITE-ProRule" id="PRU00320"/>
    </source>
</evidence>
<feature type="domain" description="HTH psq-type" evidence="6">
    <location>
        <begin position="368"/>
        <end position="420"/>
    </location>
</feature>
<feature type="DNA-binding region" description="H-T-H motif" evidence="3">
    <location>
        <begin position="396"/>
        <end position="416"/>
    </location>
</feature>
<proteinExistence type="predicted"/>
<name>A0A6M2DS38_XENCH</name>
<dbReference type="GO" id="GO:0006357">
    <property type="term" value="P:regulation of transcription by RNA polymerase II"/>
    <property type="evidence" value="ECO:0007669"/>
    <property type="project" value="TreeGrafter"/>
</dbReference>
<dbReference type="PROSITE" id="PS50960">
    <property type="entry name" value="HTH_PSQ"/>
    <property type="match status" value="1"/>
</dbReference>
<dbReference type="GO" id="GO:0003677">
    <property type="term" value="F:DNA binding"/>
    <property type="evidence" value="ECO:0007669"/>
    <property type="project" value="UniProtKB-UniRule"/>
</dbReference>
<feature type="region of interest" description="Disordered" evidence="4">
    <location>
        <begin position="422"/>
        <end position="479"/>
    </location>
</feature>
<feature type="compositionally biased region" description="Low complexity" evidence="4">
    <location>
        <begin position="446"/>
        <end position="460"/>
    </location>
</feature>
<organism evidence="7">
    <name type="scientific">Xenopsylla cheopis</name>
    <name type="common">Oriental rat flea</name>
    <name type="synonym">Pulex cheopis</name>
    <dbReference type="NCBI Taxonomy" id="163159"/>
    <lineage>
        <taxon>Eukaryota</taxon>
        <taxon>Metazoa</taxon>
        <taxon>Ecdysozoa</taxon>
        <taxon>Arthropoda</taxon>
        <taxon>Hexapoda</taxon>
        <taxon>Insecta</taxon>
        <taxon>Pterygota</taxon>
        <taxon>Neoptera</taxon>
        <taxon>Endopterygota</taxon>
        <taxon>Siphonaptera</taxon>
        <taxon>Pulicidae</taxon>
        <taxon>Xenopsyllinae</taxon>
        <taxon>Xenopsylla</taxon>
    </lineage>
</organism>
<dbReference type="InterPro" id="IPR011333">
    <property type="entry name" value="SKP1/BTB/POZ_sf"/>
</dbReference>
<keyword evidence="3" id="KW-0238">DNA-binding</keyword>
<dbReference type="Gene3D" id="3.30.710.10">
    <property type="entry name" value="Potassium Channel Kv1.1, Chain A"/>
    <property type="match status" value="1"/>
</dbReference>
<dbReference type="Pfam" id="PF00651">
    <property type="entry name" value="BTB"/>
    <property type="match status" value="1"/>
</dbReference>
<feature type="domain" description="BTB" evidence="5">
    <location>
        <begin position="31"/>
        <end position="96"/>
    </location>
</feature>